<evidence type="ECO:0000256" key="2">
    <source>
        <dbReference type="ARBA" id="ARBA00022692"/>
    </source>
</evidence>
<name>A0A0G0YIU7_UNCKA</name>
<evidence type="ECO:0000256" key="1">
    <source>
        <dbReference type="ARBA" id="ARBA00004141"/>
    </source>
</evidence>
<comment type="function">
    <text evidence="5">Part of the twin-arginine translocation (Tat) system that transports large folded proteins containing a characteristic twin-arginine motif in their signal peptide across membranes.</text>
</comment>
<comment type="caution">
    <text evidence="6">The sequence shown here is derived from an EMBL/GenBank/DDBJ whole genome shotgun (WGS) entry which is preliminary data.</text>
</comment>
<keyword evidence="4 5" id="KW-0472">Membrane</keyword>
<protein>
    <recommendedName>
        <fullName evidence="5">Sec-independent protein translocase protein TatC</fullName>
    </recommendedName>
</protein>
<organism evidence="6 7">
    <name type="scientific">candidate division WWE3 bacterium GW2011_GWF1_42_14</name>
    <dbReference type="NCBI Taxonomy" id="1619138"/>
    <lineage>
        <taxon>Bacteria</taxon>
        <taxon>Katanobacteria</taxon>
    </lineage>
</organism>
<feature type="transmembrane region" description="Helical" evidence="5">
    <location>
        <begin position="161"/>
        <end position="189"/>
    </location>
</feature>
<dbReference type="PANTHER" id="PTHR30371:SF0">
    <property type="entry name" value="SEC-INDEPENDENT PROTEIN TRANSLOCASE PROTEIN TATC, CHLOROPLASTIC-RELATED"/>
    <property type="match status" value="1"/>
</dbReference>
<keyword evidence="5" id="KW-0653">Protein transport</keyword>
<gene>
    <name evidence="5" type="primary">tatC</name>
    <name evidence="6" type="ORF">UV00_C0024G0012</name>
</gene>
<sequence>MIKKRPRKPSNNIELSNIPLKLEDHLNELKNRFLSILLVFIASSLAGFIFREYLLKILIRPMDGPLYYTTPAGGFNFMLSLSICFGVLVTIPFAAYHLALFIRPAQPVNKKIPILPIITASFLLMWLGIFFAYYFSIPAALTFLKSFGPGNINSIITAESYLLFVSMFVLGFGVLFQLPLVMFLINLLVKMHVKSLFRAQKWVVLAAFVLAAIITPTPDIINQVMMAIPIVILYQISVLTVYITNRRVDSHSHPII</sequence>
<accession>A0A0G0YIU7</accession>
<keyword evidence="5" id="KW-0811">Translocation</keyword>
<dbReference type="GO" id="GO:0065002">
    <property type="term" value="P:intracellular protein transmembrane transport"/>
    <property type="evidence" value="ECO:0007669"/>
    <property type="project" value="TreeGrafter"/>
</dbReference>
<evidence type="ECO:0000256" key="4">
    <source>
        <dbReference type="ARBA" id="ARBA00023136"/>
    </source>
</evidence>
<evidence type="ECO:0000256" key="3">
    <source>
        <dbReference type="ARBA" id="ARBA00022989"/>
    </source>
</evidence>
<dbReference type="PRINTS" id="PR01840">
    <property type="entry name" value="TATCFAMILY"/>
</dbReference>
<feature type="transmembrane region" description="Helical" evidence="5">
    <location>
        <begin position="224"/>
        <end position="243"/>
    </location>
</feature>
<feature type="transmembrane region" description="Helical" evidence="5">
    <location>
        <begin position="33"/>
        <end position="54"/>
    </location>
</feature>
<dbReference type="GO" id="GO:0009977">
    <property type="term" value="F:proton motive force dependent protein transmembrane transporter activity"/>
    <property type="evidence" value="ECO:0007669"/>
    <property type="project" value="TreeGrafter"/>
</dbReference>
<dbReference type="Proteomes" id="UP000033847">
    <property type="component" value="Unassembled WGS sequence"/>
</dbReference>
<evidence type="ECO:0000313" key="6">
    <source>
        <dbReference type="EMBL" id="KKS36657.1"/>
    </source>
</evidence>
<dbReference type="GO" id="GO:0033281">
    <property type="term" value="C:TAT protein transport complex"/>
    <property type="evidence" value="ECO:0007669"/>
    <property type="project" value="UniProtKB-UniRule"/>
</dbReference>
<proteinExistence type="inferred from homology"/>
<feature type="transmembrane region" description="Helical" evidence="5">
    <location>
        <begin position="201"/>
        <end position="218"/>
    </location>
</feature>
<dbReference type="Pfam" id="PF00902">
    <property type="entry name" value="TatC"/>
    <property type="match status" value="1"/>
</dbReference>
<keyword evidence="5" id="KW-0813">Transport</keyword>
<keyword evidence="5" id="KW-1003">Cell membrane</keyword>
<feature type="transmembrane region" description="Helical" evidence="5">
    <location>
        <begin position="74"/>
        <end position="102"/>
    </location>
</feature>
<dbReference type="HAMAP" id="MF_00902">
    <property type="entry name" value="TatC"/>
    <property type="match status" value="1"/>
</dbReference>
<dbReference type="InterPro" id="IPR002033">
    <property type="entry name" value="TatC"/>
</dbReference>
<feature type="transmembrane region" description="Helical" evidence="5">
    <location>
        <begin position="114"/>
        <end position="141"/>
    </location>
</feature>
<dbReference type="PANTHER" id="PTHR30371">
    <property type="entry name" value="SEC-INDEPENDENT PROTEIN TRANSLOCASE PROTEIN TATC"/>
    <property type="match status" value="1"/>
</dbReference>
<keyword evidence="3 5" id="KW-1133">Transmembrane helix</keyword>
<dbReference type="AlphaFoldDB" id="A0A0G0YIU7"/>
<dbReference type="NCBIfam" id="TIGR00945">
    <property type="entry name" value="tatC"/>
    <property type="match status" value="1"/>
</dbReference>
<comment type="subcellular location">
    <subcellularLocation>
        <location evidence="5">Cell membrane</location>
        <topology evidence="5">Multi-pass membrane protein</topology>
    </subcellularLocation>
    <subcellularLocation>
        <location evidence="1">Membrane</location>
        <topology evidence="1">Multi-pass membrane protein</topology>
    </subcellularLocation>
</comment>
<comment type="similarity">
    <text evidence="5">Belongs to the TatC family.</text>
</comment>
<dbReference type="EMBL" id="LCCU01000024">
    <property type="protein sequence ID" value="KKS36657.1"/>
    <property type="molecule type" value="Genomic_DNA"/>
</dbReference>
<reference evidence="6 7" key="1">
    <citation type="journal article" date="2015" name="Nature">
        <title>rRNA introns, odd ribosomes, and small enigmatic genomes across a large radiation of phyla.</title>
        <authorList>
            <person name="Brown C.T."/>
            <person name="Hug L.A."/>
            <person name="Thomas B.C."/>
            <person name="Sharon I."/>
            <person name="Castelle C.J."/>
            <person name="Singh A."/>
            <person name="Wilkins M.J."/>
            <person name="Williams K.H."/>
            <person name="Banfield J.F."/>
        </authorList>
    </citation>
    <scope>NUCLEOTIDE SEQUENCE [LARGE SCALE GENOMIC DNA]</scope>
</reference>
<evidence type="ECO:0000313" key="7">
    <source>
        <dbReference type="Proteomes" id="UP000033847"/>
    </source>
</evidence>
<evidence type="ECO:0000256" key="5">
    <source>
        <dbReference type="HAMAP-Rule" id="MF_00902"/>
    </source>
</evidence>
<comment type="subunit">
    <text evidence="5">Forms a complex with TatA.</text>
</comment>
<keyword evidence="2 5" id="KW-0812">Transmembrane</keyword>
<dbReference type="GO" id="GO:0043953">
    <property type="term" value="P:protein transport by the Tat complex"/>
    <property type="evidence" value="ECO:0007669"/>
    <property type="project" value="UniProtKB-UniRule"/>
</dbReference>